<comment type="subcellular location">
    <subcellularLocation>
        <location evidence="1">Membrane</location>
        <topology evidence="1">Multi-pass membrane protein</topology>
    </subcellularLocation>
</comment>
<feature type="domain" description="Cation/H(+) antiporter central" evidence="12">
    <location>
        <begin position="514"/>
        <end position="636"/>
    </location>
</feature>
<evidence type="ECO:0008006" key="16">
    <source>
        <dbReference type="Google" id="ProtNLM"/>
    </source>
</evidence>
<keyword evidence="6 10" id="KW-1133">Transmembrane helix</keyword>
<dbReference type="InterPro" id="IPR057291">
    <property type="entry name" value="CHX17_2nd"/>
</dbReference>
<dbReference type="Pfam" id="PF23256">
    <property type="entry name" value="CHX17_2nd"/>
    <property type="match status" value="1"/>
</dbReference>
<feature type="transmembrane region" description="Helical" evidence="10">
    <location>
        <begin position="90"/>
        <end position="106"/>
    </location>
</feature>
<evidence type="ECO:0000256" key="4">
    <source>
        <dbReference type="ARBA" id="ARBA00022692"/>
    </source>
</evidence>
<feature type="transmembrane region" description="Helical" evidence="10">
    <location>
        <begin position="126"/>
        <end position="143"/>
    </location>
</feature>
<dbReference type="InterPro" id="IPR006153">
    <property type="entry name" value="Cation/H_exchanger_TM"/>
</dbReference>
<feature type="transmembrane region" description="Helical" evidence="10">
    <location>
        <begin position="294"/>
        <end position="327"/>
    </location>
</feature>
<protein>
    <recommendedName>
        <fullName evidence="16">Cation/H(+) antiporter 15-like</fullName>
    </recommendedName>
</protein>
<dbReference type="GO" id="GO:0016020">
    <property type="term" value="C:membrane"/>
    <property type="evidence" value="ECO:0007669"/>
    <property type="project" value="UniProtKB-SubCell"/>
</dbReference>
<evidence type="ECO:0000256" key="10">
    <source>
        <dbReference type="SAM" id="Phobius"/>
    </source>
</evidence>
<evidence type="ECO:0000259" key="12">
    <source>
        <dbReference type="Pfam" id="PF23256"/>
    </source>
</evidence>
<comment type="caution">
    <text evidence="14">The sequence shown here is derived from an EMBL/GenBank/DDBJ whole genome shotgun (WGS) entry which is preliminary data.</text>
</comment>
<dbReference type="PANTHER" id="PTHR32468:SF164">
    <property type="entry name" value="OS05G0485000 PROTEIN"/>
    <property type="match status" value="1"/>
</dbReference>
<dbReference type="InterPro" id="IPR057290">
    <property type="entry name" value="CHX17_C"/>
</dbReference>
<dbReference type="Proteomes" id="UP000619265">
    <property type="component" value="Unassembled WGS sequence"/>
</dbReference>
<organism evidence="14 15">
    <name type="scientific">Juglans regia</name>
    <name type="common">English walnut</name>
    <dbReference type="NCBI Taxonomy" id="51240"/>
    <lineage>
        <taxon>Eukaryota</taxon>
        <taxon>Viridiplantae</taxon>
        <taxon>Streptophyta</taxon>
        <taxon>Embryophyta</taxon>
        <taxon>Tracheophyta</taxon>
        <taxon>Spermatophyta</taxon>
        <taxon>Magnoliopsida</taxon>
        <taxon>eudicotyledons</taxon>
        <taxon>Gunneridae</taxon>
        <taxon>Pentapetalae</taxon>
        <taxon>rosids</taxon>
        <taxon>fabids</taxon>
        <taxon>Fagales</taxon>
        <taxon>Juglandaceae</taxon>
        <taxon>Juglans</taxon>
    </lineage>
</organism>
<evidence type="ECO:0000256" key="5">
    <source>
        <dbReference type="ARBA" id="ARBA00022958"/>
    </source>
</evidence>
<dbReference type="EMBL" id="LIHL02000005">
    <property type="protein sequence ID" value="KAF5470369.1"/>
    <property type="molecule type" value="Genomic_DNA"/>
</dbReference>
<keyword evidence="3" id="KW-0633">Potassium transport</keyword>
<reference evidence="14" key="1">
    <citation type="submission" date="2015-10" db="EMBL/GenBank/DDBJ databases">
        <authorList>
            <person name="Martinez-Garcia P.J."/>
            <person name="Crepeau M.W."/>
            <person name="Puiu D."/>
            <person name="Gonzalez-Ibeas D."/>
            <person name="Whalen J."/>
            <person name="Stevens K."/>
            <person name="Paul R."/>
            <person name="Butterfield T."/>
            <person name="Britton M."/>
            <person name="Reagan R."/>
            <person name="Chakraborty S."/>
            <person name="Walawage S.L."/>
            <person name="Vasquez-Gross H.A."/>
            <person name="Cardeno C."/>
            <person name="Famula R."/>
            <person name="Pratt K."/>
            <person name="Kuruganti S."/>
            <person name="Aradhya M.K."/>
            <person name="Leslie C.A."/>
            <person name="Dandekar A.M."/>
            <person name="Salzberg S.L."/>
            <person name="Wegrzyn J.L."/>
            <person name="Langley C.H."/>
            <person name="Neale D.B."/>
        </authorList>
    </citation>
    <scope>NUCLEOTIDE SEQUENCE</scope>
    <source>
        <tissue evidence="14">Leaves</tissue>
    </source>
</reference>
<evidence type="ECO:0000256" key="6">
    <source>
        <dbReference type="ARBA" id="ARBA00022989"/>
    </source>
</evidence>
<evidence type="ECO:0000256" key="2">
    <source>
        <dbReference type="ARBA" id="ARBA00022448"/>
    </source>
</evidence>
<feature type="transmembrane region" description="Helical" evidence="10">
    <location>
        <begin position="251"/>
        <end position="273"/>
    </location>
</feature>
<dbReference type="GO" id="GO:1902600">
    <property type="term" value="P:proton transmembrane transport"/>
    <property type="evidence" value="ECO:0007669"/>
    <property type="project" value="InterPro"/>
</dbReference>
<evidence type="ECO:0000256" key="1">
    <source>
        <dbReference type="ARBA" id="ARBA00004141"/>
    </source>
</evidence>
<feature type="transmembrane region" description="Helical" evidence="10">
    <location>
        <begin position="378"/>
        <end position="396"/>
    </location>
</feature>
<accession>A0A833XR61</accession>
<dbReference type="InterPro" id="IPR038770">
    <property type="entry name" value="Na+/solute_symporter_sf"/>
</dbReference>
<sequence>MNKTLSHAASPLQMGTDKLVHAEAIRVGGQGKAGVSYICNTLGQINSRGLWFGDNPLDFHVPLLLLQLSLISIFYRTLHFFLKPFGQPSIVSQIISGVILGPSVLGRSAEFAANVFPTKGNTLLETFAIFGFMLFIFLIGVKMDPTIIFKSGKRAVAIGLLGFFVPYALAGLVAFVLQKSLSLDHDLSTVLPLLVVLQSLTAFPVIACFLAELKLLNSEIGNLASSSSIVCDICYWFVMAVRFATRTTEKSLAISIGTFFSAALFIIFLVFGVRPGVMWAIQHTPEGKPVKEIYFFAVIVGVMVCGFMGEVIGLSSFLTSFLLGLVIPDGPPLGAALVERLDCFVSALLMPIFFTTCGLRMDVFAIKKLKNVGVIQSLVLISFLGKTIGTMLPPIFCRMPIRDALSFGLIMNSKGIVELAVLIGWKLENVINEECFAIMIISVVIVTGVISPLVKALYDPSRRFIAYRRRTILHHRRNEELQILACIHKQDNVPAIFNLLSASNPTKESPINLVVLHLVKLVGRASSLLITHMPREKPSQHPTESERVFNAFEKFERYYSGHLRVHCYKGISPYATMHNDVCSLALEKRTTFIIIPFHKQWVIGDRVESSYAFRHLNKNVLDKAPCSVGVLIDRGKQRKPWSVVGPPALYRVAVLFFGGADDREVLAYAGRMLEDSNVLVTLLRFYSSAEVVGGTSRSKMLDTDILSQFRLNAFRNDRVAYQEEMVINGNDVLAVLKSMENAYDLVMVGRRHQESRLMSDLRQRNEHEELGAVGEILAATDFRGAASILVVQQQTKLWGLHDPEDSTRLRRVNI</sequence>
<keyword evidence="2" id="KW-0813">Transport</keyword>
<dbReference type="InterPro" id="IPR050794">
    <property type="entry name" value="CPA2_transporter"/>
</dbReference>
<dbReference type="GO" id="GO:0006813">
    <property type="term" value="P:potassium ion transport"/>
    <property type="evidence" value="ECO:0007669"/>
    <property type="project" value="UniProtKB-KW"/>
</dbReference>
<dbReference type="Gene3D" id="1.20.1530.20">
    <property type="match status" value="1"/>
</dbReference>
<keyword evidence="5" id="KW-0630">Potassium</keyword>
<dbReference type="PANTHER" id="PTHR32468">
    <property type="entry name" value="CATION/H + ANTIPORTER"/>
    <property type="match status" value="1"/>
</dbReference>
<evidence type="ECO:0000259" key="11">
    <source>
        <dbReference type="Pfam" id="PF00999"/>
    </source>
</evidence>
<dbReference type="GO" id="GO:0015297">
    <property type="term" value="F:antiporter activity"/>
    <property type="evidence" value="ECO:0007669"/>
    <property type="project" value="InterPro"/>
</dbReference>
<evidence type="ECO:0000256" key="8">
    <source>
        <dbReference type="ARBA" id="ARBA00023136"/>
    </source>
</evidence>
<evidence type="ECO:0000313" key="15">
    <source>
        <dbReference type="Proteomes" id="UP000619265"/>
    </source>
</evidence>
<name>A0A833XR61_JUGRE</name>
<keyword evidence="7" id="KW-0406">Ion transport</keyword>
<proteinExistence type="inferred from homology"/>
<evidence type="ECO:0000256" key="3">
    <source>
        <dbReference type="ARBA" id="ARBA00022538"/>
    </source>
</evidence>
<feature type="transmembrane region" description="Helical" evidence="10">
    <location>
        <begin position="189"/>
        <end position="211"/>
    </location>
</feature>
<keyword evidence="4 10" id="KW-0812">Transmembrane</keyword>
<comment type="similarity">
    <text evidence="9">Belongs to the monovalent cation:proton antiporter 2 (CPA2) transporter (TC 2.A.37) family. CHX (TC 2.A.37.4) subfamily.</text>
</comment>
<feature type="domain" description="Cation/H+ exchanger transmembrane" evidence="11">
    <location>
        <begin position="74"/>
        <end position="455"/>
    </location>
</feature>
<feature type="transmembrane region" description="Helical" evidence="10">
    <location>
        <begin position="59"/>
        <end position="78"/>
    </location>
</feature>
<gene>
    <name evidence="14" type="ORF">F2P56_010888</name>
</gene>
<dbReference type="Gramene" id="Jr05_06680_p1">
    <property type="protein sequence ID" value="cds.Jr05_06680_p1"/>
    <property type="gene ID" value="Jr05_06680"/>
</dbReference>
<dbReference type="Pfam" id="PF00999">
    <property type="entry name" value="Na_H_Exchanger"/>
    <property type="match status" value="1"/>
</dbReference>
<dbReference type="Pfam" id="PF23259">
    <property type="entry name" value="CHX17_C"/>
    <property type="match status" value="1"/>
</dbReference>
<dbReference type="AlphaFoldDB" id="A0A833XR61"/>
<feature type="transmembrane region" description="Helical" evidence="10">
    <location>
        <begin position="155"/>
        <end position="177"/>
    </location>
</feature>
<feature type="transmembrane region" description="Helical" evidence="10">
    <location>
        <begin position="436"/>
        <end position="458"/>
    </location>
</feature>
<feature type="transmembrane region" description="Helical" evidence="10">
    <location>
        <begin position="223"/>
        <end position="245"/>
    </location>
</feature>
<reference evidence="14" key="2">
    <citation type="submission" date="2020-03" db="EMBL/GenBank/DDBJ databases">
        <title>Walnut 2.0.</title>
        <authorList>
            <person name="Marrano A."/>
            <person name="Britton M."/>
            <person name="Zimin A.V."/>
            <person name="Zaini P.A."/>
            <person name="Workman R."/>
            <person name="Puiu D."/>
            <person name="Bianco L."/>
            <person name="Allen B.J."/>
            <person name="Troggio M."/>
            <person name="Leslie C.A."/>
            <person name="Timp W."/>
            <person name="Dendekar A."/>
            <person name="Salzberg S.L."/>
            <person name="Neale D.B."/>
        </authorList>
    </citation>
    <scope>NUCLEOTIDE SEQUENCE</scope>
    <source>
        <tissue evidence="14">Leaves</tissue>
    </source>
</reference>
<keyword evidence="8 10" id="KW-0472">Membrane</keyword>
<evidence type="ECO:0000313" key="14">
    <source>
        <dbReference type="EMBL" id="KAF5470369.1"/>
    </source>
</evidence>
<evidence type="ECO:0000256" key="7">
    <source>
        <dbReference type="ARBA" id="ARBA00023065"/>
    </source>
</evidence>
<evidence type="ECO:0000259" key="13">
    <source>
        <dbReference type="Pfam" id="PF23259"/>
    </source>
</evidence>
<feature type="transmembrane region" description="Helical" evidence="10">
    <location>
        <begin position="347"/>
        <end position="366"/>
    </location>
</feature>
<feature type="domain" description="Cation/H(+) antiporter C-terminal" evidence="13">
    <location>
        <begin position="652"/>
        <end position="795"/>
    </location>
</feature>
<evidence type="ECO:0000256" key="9">
    <source>
        <dbReference type="ARBA" id="ARBA00038341"/>
    </source>
</evidence>